<dbReference type="PANTHER" id="PTHR47814:SF1">
    <property type="entry name" value="PEPTIDYL-TRNA HYDROLASE ARFB"/>
    <property type="match status" value="1"/>
</dbReference>
<gene>
    <name evidence="4" type="primary">arfB</name>
    <name evidence="4" type="ORF">ACFSJT_12780</name>
</gene>
<feature type="compositionally biased region" description="Basic residues" evidence="2">
    <location>
        <begin position="120"/>
        <end position="133"/>
    </location>
</feature>
<dbReference type="InterPro" id="IPR045853">
    <property type="entry name" value="Pep_chain_release_fac_I_sf"/>
</dbReference>
<feature type="region of interest" description="Disordered" evidence="2">
    <location>
        <begin position="101"/>
        <end position="133"/>
    </location>
</feature>
<evidence type="ECO:0000256" key="1">
    <source>
        <dbReference type="ARBA" id="ARBA00010835"/>
    </source>
</evidence>
<accession>A0ABW5B0J9</accession>
<dbReference type="PROSITE" id="PS00745">
    <property type="entry name" value="RF_PROK_I"/>
    <property type="match status" value="1"/>
</dbReference>
<dbReference type="EC" id="3.1.1.29" evidence="4"/>
<keyword evidence="5" id="KW-1185">Reference proteome</keyword>
<protein>
    <submittedName>
        <fullName evidence="4">Alternative ribosome rescue aminoacyl-tRNA hydrolase ArfB</fullName>
        <ecNumber evidence="4">3.1.1.29</ecNumber>
    </submittedName>
</protein>
<name>A0ABW5B0J9_9FLAO</name>
<evidence type="ECO:0000259" key="3">
    <source>
        <dbReference type="PROSITE" id="PS00745"/>
    </source>
</evidence>
<dbReference type="Proteomes" id="UP001597344">
    <property type="component" value="Unassembled WGS sequence"/>
</dbReference>
<dbReference type="Gene3D" id="3.30.160.20">
    <property type="match status" value="1"/>
</dbReference>
<feature type="domain" description="Prokaryotic-type class I peptide chain release factors" evidence="3">
    <location>
        <begin position="16"/>
        <end position="32"/>
    </location>
</feature>
<dbReference type="RefSeq" id="WP_378320676.1">
    <property type="nucleotide sequence ID" value="NZ_JBHUHY010000013.1"/>
</dbReference>
<proteinExistence type="inferred from homology"/>
<organism evidence="4 5">
    <name type="scientific">Aquimarina celericrescens</name>
    <dbReference type="NCBI Taxonomy" id="1964542"/>
    <lineage>
        <taxon>Bacteria</taxon>
        <taxon>Pseudomonadati</taxon>
        <taxon>Bacteroidota</taxon>
        <taxon>Flavobacteriia</taxon>
        <taxon>Flavobacteriales</taxon>
        <taxon>Flavobacteriaceae</taxon>
        <taxon>Aquimarina</taxon>
    </lineage>
</organism>
<dbReference type="InterPro" id="IPR000352">
    <property type="entry name" value="Pep_chain_release_fac_I"/>
</dbReference>
<dbReference type="NCBIfam" id="NF006718">
    <property type="entry name" value="PRK09256.1"/>
    <property type="match status" value="1"/>
</dbReference>
<evidence type="ECO:0000313" key="4">
    <source>
        <dbReference type="EMBL" id="MFD2187669.1"/>
    </source>
</evidence>
<evidence type="ECO:0000313" key="5">
    <source>
        <dbReference type="Proteomes" id="UP001597344"/>
    </source>
</evidence>
<reference evidence="5" key="1">
    <citation type="journal article" date="2019" name="Int. J. Syst. Evol. Microbiol.">
        <title>The Global Catalogue of Microorganisms (GCM) 10K type strain sequencing project: providing services to taxonomists for standard genome sequencing and annotation.</title>
        <authorList>
            <consortium name="The Broad Institute Genomics Platform"/>
            <consortium name="The Broad Institute Genome Sequencing Center for Infectious Disease"/>
            <person name="Wu L."/>
            <person name="Ma J."/>
        </authorList>
    </citation>
    <scope>NUCLEOTIDE SEQUENCE [LARGE SCALE GENOMIC DNA]</scope>
    <source>
        <strain evidence="5">DT92</strain>
    </source>
</reference>
<keyword evidence="4" id="KW-0378">Hydrolase</keyword>
<evidence type="ECO:0000256" key="2">
    <source>
        <dbReference type="SAM" id="MobiDB-lite"/>
    </source>
</evidence>
<comment type="similarity">
    <text evidence="1">Belongs to the prokaryotic/mitochondrial release factor family.</text>
</comment>
<sequence length="133" mass="14888">MNTSKIISELKFKAVRSSGAGGQHVNKVSSKVELSFDITTSEGLTNDEKLLLTQKLSSRLTKSGILVIQCGDSRSQHKNKELVIQRLLDILKTNLHIPKKRIATRPSKTSIAKRLENKKKLAQKKSNRKKPPM</sequence>
<comment type="caution">
    <text evidence="4">The sequence shown here is derived from an EMBL/GenBank/DDBJ whole genome shotgun (WGS) entry which is preliminary data.</text>
</comment>
<dbReference type="PANTHER" id="PTHR47814">
    <property type="entry name" value="PEPTIDYL-TRNA HYDROLASE ARFB"/>
    <property type="match status" value="1"/>
</dbReference>
<dbReference type="Pfam" id="PF00472">
    <property type="entry name" value="RF-1"/>
    <property type="match status" value="1"/>
</dbReference>
<dbReference type="EMBL" id="JBHUHY010000013">
    <property type="protein sequence ID" value="MFD2187669.1"/>
    <property type="molecule type" value="Genomic_DNA"/>
</dbReference>
<dbReference type="GO" id="GO:0004045">
    <property type="term" value="F:peptidyl-tRNA hydrolase activity"/>
    <property type="evidence" value="ECO:0007669"/>
    <property type="project" value="UniProtKB-EC"/>
</dbReference>
<dbReference type="SUPFAM" id="SSF75620">
    <property type="entry name" value="Release factor"/>
    <property type="match status" value="1"/>
</dbReference>